<evidence type="ECO:0000256" key="2">
    <source>
        <dbReference type="SAM" id="MobiDB-lite"/>
    </source>
</evidence>
<protein>
    <submittedName>
        <fullName evidence="3">Uncharacterized protein</fullName>
    </submittedName>
</protein>
<feature type="region of interest" description="Disordered" evidence="2">
    <location>
        <begin position="1"/>
        <end position="35"/>
    </location>
</feature>
<evidence type="ECO:0000256" key="1">
    <source>
        <dbReference type="SAM" id="Coils"/>
    </source>
</evidence>
<dbReference type="InParanoid" id="A0A2S8STN4"/>
<dbReference type="EMBL" id="NIGF01000006">
    <property type="protein sequence ID" value="PQV64164.1"/>
    <property type="molecule type" value="Genomic_DNA"/>
</dbReference>
<gene>
    <name evidence="3" type="ORF">B1R32_1068</name>
</gene>
<sequence length="242" mass="25994">MRKAAGLLVEIPRESPEMPGQNSRPPLGDADLPDMELPSEARLNVLEPRSVEDIVREAQGPNLDEVQVDETQISAAPLNAPGGILSGETLDFSAIYRAANLAPNAFGAEQMLETLQSLPAELPLETRRATVRAMLSTLGKATGATPESVVADASRKLAALESFESYMARKTSDAIAKNDAEIAELELQIDAKREAIQKIKGELLKVQTGCEAESDRLDDVLEFFSLDVGASKYAPSTEQTST</sequence>
<organism evidence="3 4">
    <name type="scientific">Abditibacterium utsteinense</name>
    <dbReference type="NCBI Taxonomy" id="1960156"/>
    <lineage>
        <taxon>Bacteria</taxon>
        <taxon>Pseudomonadati</taxon>
        <taxon>Abditibacteriota</taxon>
        <taxon>Abditibacteriia</taxon>
        <taxon>Abditibacteriales</taxon>
        <taxon>Abditibacteriaceae</taxon>
        <taxon>Abditibacterium</taxon>
    </lineage>
</organism>
<keyword evidence="1" id="KW-0175">Coiled coil</keyword>
<name>A0A2S8STN4_9BACT</name>
<keyword evidence="4" id="KW-1185">Reference proteome</keyword>
<reference evidence="3 4" key="1">
    <citation type="journal article" date="2018" name="Syst. Appl. Microbiol.">
        <title>Abditibacterium utsteinense sp. nov., the first cultivated member of candidate phylum FBP, isolated from ice-free Antarctic soil samples.</title>
        <authorList>
            <person name="Tahon G."/>
            <person name="Tytgat B."/>
            <person name="Lebbe L."/>
            <person name="Carlier A."/>
            <person name="Willems A."/>
        </authorList>
    </citation>
    <scope>NUCLEOTIDE SEQUENCE [LARGE SCALE GENOMIC DNA]</scope>
    <source>
        <strain evidence="3 4">LMG 29911</strain>
    </source>
</reference>
<feature type="coiled-coil region" evidence="1">
    <location>
        <begin position="175"/>
        <end position="202"/>
    </location>
</feature>
<evidence type="ECO:0000313" key="3">
    <source>
        <dbReference type="EMBL" id="PQV64164.1"/>
    </source>
</evidence>
<comment type="caution">
    <text evidence="3">The sequence shown here is derived from an EMBL/GenBank/DDBJ whole genome shotgun (WGS) entry which is preliminary data.</text>
</comment>
<proteinExistence type="predicted"/>
<accession>A0A2S8STN4</accession>
<dbReference type="AlphaFoldDB" id="A0A2S8STN4"/>
<evidence type="ECO:0000313" key="4">
    <source>
        <dbReference type="Proteomes" id="UP000237684"/>
    </source>
</evidence>
<dbReference type="Proteomes" id="UP000237684">
    <property type="component" value="Unassembled WGS sequence"/>
</dbReference>